<dbReference type="GO" id="GO:0030420">
    <property type="term" value="P:establishment of competence for transformation"/>
    <property type="evidence" value="ECO:0007669"/>
    <property type="project" value="UniProtKB-KW"/>
</dbReference>
<dbReference type="InterPro" id="IPR012902">
    <property type="entry name" value="N_methyl_site"/>
</dbReference>
<name>A0A1L3MPQ4_9BACI</name>
<feature type="transmembrane region" description="Helical" evidence="3">
    <location>
        <begin position="16"/>
        <end position="37"/>
    </location>
</feature>
<evidence type="ECO:0000256" key="2">
    <source>
        <dbReference type="ARBA" id="ARBA00023287"/>
    </source>
</evidence>
<gene>
    <name evidence="4" type="ORF">A9C19_05365</name>
</gene>
<evidence type="ECO:0000256" key="3">
    <source>
        <dbReference type="SAM" id="Phobius"/>
    </source>
</evidence>
<dbReference type="NCBIfam" id="TIGR02532">
    <property type="entry name" value="IV_pilin_GFxxxE"/>
    <property type="match status" value="1"/>
</dbReference>
<dbReference type="GO" id="GO:0009986">
    <property type="term" value="C:cell surface"/>
    <property type="evidence" value="ECO:0007669"/>
    <property type="project" value="UniProtKB-SubCell"/>
</dbReference>
<organism evidence="4 5">
    <name type="scientific">Bacillus weihaiensis</name>
    <dbReference type="NCBI Taxonomy" id="1547283"/>
    <lineage>
        <taxon>Bacteria</taxon>
        <taxon>Bacillati</taxon>
        <taxon>Bacillota</taxon>
        <taxon>Bacilli</taxon>
        <taxon>Bacillales</taxon>
        <taxon>Bacillaceae</taxon>
        <taxon>Bacillus</taxon>
    </lineage>
</organism>
<dbReference type="STRING" id="1547283.A9C19_05365"/>
<dbReference type="PROSITE" id="PS00409">
    <property type="entry name" value="PROKAR_NTER_METHYL"/>
    <property type="match status" value="1"/>
</dbReference>
<evidence type="ECO:0000256" key="1">
    <source>
        <dbReference type="ARBA" id="ARBA00004241"/>
    </source>
</evidence>
<keyword evidence="3" id="KW-1133">Transmembrane helix</keyword>
<accession>A0A1L3MPQ4</accession>
<sequence length="205" mass="23413">MKNIVKKLNNEQGVSLLEVMATVVISSIILVVFYNVFTMGVKTYERVGVEMQLRDEADYIVSAIMKELYETPINSVRECDGVDHCIEIVQNIVYEKNENFSTLIDQKTLDESDEIVTTIIFTPNAVTLTKKEGQNPETTSNLLNNNYQLLFNNEERTKVNLECLDKSNQCEQGLIEMQLKLEHRKFTDGQMISVDPIVLTSKFGF</sequence>
<keyword evidence="3" id="KW-0812">Transmembrane</keyword>
<dbReference type="Proteomes" id="UP000181936">
    <property type="component" value="Chromosome"/>
</dbReference>
<dbReference type="RefSeq" id="WP_072579007.1">
    <property type="nucleotide sequence ID" value="NZ_CP016020.1"/>
</dbReference>
<proteinExistence type="predicted"/>
<dbReference type="Pfam" id="PF07963">
    <property type="entry name" value="N_methyl"/>
    <property type="match status" value="1"/>
</dbReference>
<protein>
    <recommendedName>
        <fullName evidence="6">Prepilin-type N-terminal cleavage/methylation domain-containing protein</fullName>
    </recommendedName>
</protein>
<dbReference type="EMBL" id="CP016020">
    <property type="protein sequence ID" value="APH04214.1"/>
    <property type="molecule type" value="Genomic_DNA"/>
</dbReference>
<reference evidence="4 5" key="1">
    <citation type="journal article" date="2016" name="Sci. Rep.">
        <title>Complete genome sequence and transcriptomic analysis of a novel marine strain Bacillus weihaiensis reveals the mechanism of brown algae degradation.</title>
        <authorList>
            <person name="Zhu Y."/>
            <person name="Chen P."/>
            <person name="Bao Y."/>
            <person name="Men Y."/>
            <person name="Zeng Y."/>
            <person name="Yang J."/>
            <person name="Sun J."/>
            <person name="Sun Y."/>
        </authorList>
    </citation>
    <scope>NUCLEOTIDE SEQUENCE [LARGE SCALE GENOMIC DNA]</scope>
    <source>
        <strain evidence="4 5">Alg07</strain>
    </source>
</reference>
<evidence type="ECO:0000313" key="4">
    <source>
        <dbReference type="EMBL" id="APH04214.1"/>
    </source>
</evidence>
<keyword evidence="5" id="KW-1185">Reference proteome</keyword>
<evidence type="ECO:0008006" key="6">
    <source>
        <dbReference type="Google" id="ProtNLM"/>
    </source>
</evidence>
<evidence type="ECO:0000313" key="5">
    <source>
        <dbReference type="Proteomes" id="UP000181936"/>
    </source>
</evidence>
<dbReference type="OrthoDB" id="2594125at2"/>
<keyword evidence="3" id="KW-0472">Membrane</keyword>
<keyword evidence="2" id="KW-0178">Competence</keyword>
<comment type="subcellular location">
    <subcellularLocation>
        <location evidence="1">Cell surface</location>
    </subcellularLocation>
</comment>
<dbReference type="AlphaFoldDB" id="A0A1L3MPQ4"/>
<dbReference type="KEGG" id="bwh:A9C19_05365"/>